<dbReference type="EMBL" id="PRDL01000001">
    <property type="protein sequence ID" value="MBE8718682.1"/>
    <property type="molecule type" value="Genomic_DNA"/>
</dbReference>
<name>A0A928V8J6_9GAMM</name>
<evidence type="ECO:0000256" key="1">
    <source>
        <dbReference type="ARBA" id="ARBA00022679"/>
    </source>
</evidence>
<keyword evidence="2" id="KW-0548">Nucleotidyltransferase</keyword>
<feature type="domain" description="Nucleotidyl transferase" evidence="3">
    <location>
        <begin position="2"/>
        <end position="134"/>
    </location>
</feature>
<evidence type="ECO:0000259" key="3">
    <source>
        <dbReference type="Pfam" id="PF00483"/>
    </source>
</evidence>
<reference evidence="4" key="1">
    <citation type="submission" date="2018-07" db="EMBL/GenBank/DDBJ databases">
        <title>Genome assembly of strain Ka43.</title>
        <authorList>
            <person name="Kukolya J."/>
            <person name="Nagy I."/>
            <person name="Horvath B."/>
            <person name="Toth A."/>
        </authorList>
    </citation>
    <scope>NUCLEOTIDE SEQUENCE</scope>
    <source>
        <strain evidence="4">KB43</strain>
    </source>
</reference>
<accession>A0A928V8J6</accession>
<proteinExistence type="predicted"/>
<gene>
    <name evidence="4" type="ORF">C4F51_16020</name>
</gene>
<evidence type="ECO:0000313" key="5">
    <source>
        <dbReference type="Proteomes" id="UP000652567"/>
    </source>
</evidence>
<sequence>MKAMILAAGLGQRMRPLTDHLPKPLLPVAGKPLLQYHLENLQAAGIRELVINLAYLGDQIRQFVGDGSRWGLNVAYSEESEPLETGGGLLYALPLLGEQPILLINGDVWSDIAIAELSSRVPEEASAGHLVLVPNPSFHPAGDFFLPQDGALITPQGVAERRFTFAGISIISPSLIANYPQRRRKFPLVEVLRLAIEQGQLTGEVYRGGWSDVGTPERLQQLESALQAQSRGQDSILKS</sequence>
<dbReference type="InterPro" id="IPR050065">
    <property type="entry name" value="GlmU-like"/>
</dbReference>
<evidence type="ECO:0000313" key="4">
    <source>
        <dbReference type="EMBL" id="MBE8718682.1"/>
    </source>
</evidence>
<dbReference type="PANTHER" id="PTHR43584">
    <property type="entry name" value="NUCLEOTIDYL TRANSFERASE"/>
    <property type="match status" value="1"/>
</dbReference>
<dbReference type="CDD" id="cd06422">
    <property type="entry name" value="NTP_transferase_like_1"/>
    <property type="match status" value="1"/>
</dbReference>
<protein>
    <submittedName>
        <fullName evidence="4">Nucleotidyltransferase family protein</fullName>
    </submittedName>
</protein>
<dbReference type="InterPro" id="IPR054790">
    <property type="entry name" value="MurU"/>
</dbReference>
<dbReference type="InterPro" id="IPR005835">
    <property type="entry name" value="NTP_transferase_dom"/>
</dbReference>
<dbReference type="SUPFAM" id="SSF53448">
    <property type="entry name" value="Nucleotide-diphospho-sugar transferases"/>
    <property type="match status" value="1"/>
</dbReference>
<keyword evidence="1" id="KW-0808">Transferase</keyword>
<dbReference type="AlphaFoldDB" id="A0A928V8J6"/>
<dbReference type="Pfam" id="PF00483">
    <property type="entry name" value="NTP_transferase"/>
    <property type="match status" value="1"/>
</dbReference>
<keyword evidence="5" id="KW-1185">Reference proteome</keyword>
<dbReference type="PANTHER" id="PTHR43584:SF8">
    <property type="entry name" value="N-ACETYLMURAMATE ALPHA-1-PHOSPHATE URIDYLYLTRANSFERASE"/>
    <property type="match status" value="1"/>
</dbReference>
<comment type="caution">
    <text evidence="4">The sequence shown here is derived from an EMBL/GenBank/DDBJ whole genome shotgun (WGS) entry which is preliminary data.</text>
</comment>
<dbReference type="NCBIfam" id="NF045761">
    <property type="entry name" value="NAMPUrTaseMurU"/>
    <property type="match status" value="1"/>
</dbReference>
<dbReference type="Gene3D" id="3.90.550.10">
    <property type="entry name" value="Spore Coat Polysaccharide Biosynthesis Protein SpsA, Chain A"/>
    <property type="match status" value="1"/>
</dbReference>
<evidence type="ECO:0000256" key="2">
    <source>
        <dbReference type="ARBA" id="ARBA00022695"/>
    </source>
</evidence>
<dbReference type="GO" id="GO:0016779">
    <property type="term" value="F:nucleotidyltransferase activity"/>
    <property type="evidence" value="ECO:0007669"/>
    <property type="project" value="UniProtKB-KW"/>
</dbReference>
<dbReference type="Proteomes" id="UP000652567">
    <property type="component" value="Unassembled WGS sequence"/>
</dbReference>
<organism evidence="4 5">
    <name type="scientific">Cellvibrio polysaccharolyticus</name>
    <dbReference type="NCBI Taxonomy" id="2082724"/>
    <lineage>
        <taxon>Bacteria</taxon>
        <taxon>Pseudomonadati</taxon>
        <taxon>Pseudomonadota</taxon>
        <taxon>Gammaproteobacteria</taxon>
        <taxon>Cellvibrionales</taxon>
        <taxon>Cellvibrionaceae</taxon>
        <taxon>Cellvibrio</taxon>
    </lineage>
</organism>
<dbReference type="InterPro" id="IPR029044">
    <property type="entry name" value="Nucleotide-diphossugar_trans"/>
</dbReference>